<dbReference type="InterPro" id="IPR012337">
    <property type="entry name" value="RNaseH-like_sf"/>
</dbReference>
<dbReference type="Pfam" id="PF00665">
    <property type="entry name" value="rve"/>
    <property type="match status" value="1"/>
</dbReference>
<dbReference type="InterPro" id="IPR050900">
    <property type="entry name" value="Transposase_IS3/IS150/IS904"/>
</dbReference>
<dbReference type="EMBL" id="FNHQ01000013">
    <property type="protein sequence ID" value="SDM78660.1"/>
    <property type="molecule type" value="Genomic_DNA"/>
</dbReference>
<organism evidence="2 3">
    <name type="scientific">Megasphaera paucivorans</name>
    <dbReference type="NCBI Taxonomy" id="349095"/>
    <lineage>
        <taxon>Bacteria</taxon>
        <taxon>Bacillati</taxon>
        <taxon>Bacillota</taxon>
        <taxon>Negativicutes</taxon>
        <taxon>Veillonellales</taxon>
        <taxon>Veillonellaceae</taxon>
        <taxon>Megasphaera</taxon>
    </lineage>
</organism>
<gene>
    <name evidence="2" type="ORF">SAMN05660299_01539</name>
</gene>
<sequence length="149" mass="17337">MAPNQVWMWDITYLNGPIRGQFYYLYLFSDLYDRDIVGWEVWATEDTQHASELIRRICLKHNRLTTQPLVLHSDNGTPMKGATMLETLYKLDITSSNSRPRVSNDNAYAESIFKTLKYRPEMVLHHLKKHVDGLQDSLDGIDMNTTISE</sequence>
<feature type="domain" description="Integrase catalytic" evidence="1">
    <location>
        <begin position="1"/>
        <end position="117"/>
    </location>
</feature>
<keyword evidence="3" id="KW-1185">Reference proteome</keyword>
<accession>A0A1G9W2C9</accession>
<dbReference type="PANTHER" id="PTHR46889:SF4">
    <property type="entry name" value="TRANSPOSASE INSO FOR INSERTION SEQUENCE ELEMENT IS911B-RELATED"/>
    <property type="match status" value="1"/>
</dbReference>
<dbReference type="PANTHER" id="PTHR46889">
    <property type="entry name" value="TRANSPOSASE INSF FOR INSERTION SEQUENCE IS3B-RELATED"/>
    <property type="match status" value="1"/>
</dbReference>
<dbReference type="Proteomes" id="UP000199309">
    <property type="component" value="Unassembled WGS sequence"/>
</dbReference>
<dbReference type="InterPro" id="IPR036397">
    <property type="entry name" value="RNaseH_sf"/>
</dbReference>
<dbReference type="AlphaFoldDB" id="A0A1G9W2C9"/>
<evidence type="ECO:0000259" key="1">
    <source>
        <dbReference type="PROSITE" id="PS50994"/>
    </source>
</evidence>
<protein>
    <submittedName>
        <fullName evidence="2">Integrase core domain-containing protein</fullName>
    </submittedName>
</protein>
<evidence type="ECO:0000313" key="2">
    <source>
        <dbReference type="EMBL" id="SDM78660.1"/>
    </source>
</evidence>
<dbReference type="GO" id="GO:0003676">
    <property type="term" value="F:nucleic acid binding"/>
    <property type="evidence" value="ECO:0007669"/>
    <property type="project" value="InterPro"/>
</dbReference>
<dbReference type="InterPro" id="IPR001584">
    <property type="entry name" value="Integrase_cat-core"/>
</dbReference>
<proteinExistence type="predicted"/>
<dbReference type="RefSeq" id="WP_425433752.1">
    <property type="nucleotide sequence ID" value="NZ_FNHQ01000013.1"/>
</dbReference>
<reference evidence="2 3" key="1">
    <citation type="submission" date="2016-10" db="EMBL/GenBank/DDBJ databases">
        <authorList>
            <person name="de Groot N.N."/>
        </authorList>
    </citation>
    <scope>NUCLEOTIDE SEQUENCE [LARGE SCALE GENOMIC DNA]</scope>
    <source>
        <strain evidence="2 3">DSM 16981</strain>
    </source>
</reference>
<dbReference type="SUPFAM" id="SSF53098">
    <property type="entry name" value="Ribonuclease H-like"/>
    <property type="match status" value="1"/>
</dbReference>
<name>A0A1G9W2C9_9FIRM</name>
<evidence type="ECO:0000313" key="3">
    <source>
        <dbReference type="Proteomes" id="UP000199309"/>
    </source>
</evidence>
<dbReference type="Gene3D" id="3.30.420.10">
    <property type="entry name" value="Ribonuclease H-like superfamily/Ribonuclease H"/>
    <property type="match status" value="1"/>
</dbReference>
<dbReference type="PROSITE" id="PS50994">
    <property type="entry name" value="INTEGRASE"/>
    <property type="match status" value="1"/>
</dbReference>
<dbReference type="STRING" id="349095.SAMN05660299_01539"/>
<dbReference type="GO" id="GO:0015074">
    <property type="term" value="P:DNA integration"/>
    <property type="evidence" value="ECO:0007669"/>
    <property type="project" value="InterPro"/>
</dbReference>